<dbReference type="GO" id="GO:0043190">
    <property type="term" value="C:ATP-binding cassette (ABC) transporter complex"/>
    <property type="evidence" value="ECO:0007669"/>
    <property type="project" value="InterPro"/>
</dbReference>
<dbReference type="EMBL" id="RHHR01000044">
    <property type="protein sequence ID" value="RNB68510.1"/>
    <property type="molecule type" value="Genomic_DNA"/>
</dbReference>
<evidence type="ECO:0000256" key="2">
    <source>
        <dbReference type="SAM" id="MobiDB-lite"/>
    </source>
</evidence>
<proteinExistence type="predicted"/>
<dbReference type="GO" id="GO:1904680">
    <property type="term" value="F:peptide transmembrane transporter activity"/>
    <property type="evidence" value="ECO:0007669"/>
    <property type="project" value="TreeGrafter"/>
</dbReference>
<accession>A0A3M8BYJ5</accession>
<keyword evidence="1 3" id="KW-0732">Signal</keyword>
<dbReference type="SUPFAM" id="SSF53850">
    <property type="entry name" value="Periplasmic binding protein-like II"/>
    <property type="match status" value="1"/>
</dbReference>
<dbReference type="Gene3D" id="3.10.105.10">
    <property type="entry name" value="Dipeptide-binding Protein, Domain 3"/>
    <property type="match status" value="1"/>
</dbReference>
<feature type="signal peptide" evidence="3">
    <location>
        <begin position="1"/>
        <end position="21"/>
    </location>
</feature>
<dbReference type="RefSeq" id="WP_122910810.1">
    <property type="nucleotide sequence ID" value="NZ_CBCSBE010000014.1"/>
</dbReference>
<dbReference type="GO" id="GO:0042938">
    <property type="term" value="P:dipeptide transport"/>
    <property type="evidence" value="ECO:0007669"/>
    <property type="project" value="TreeGrafter"/>
</dbReference>
<dbReference type="PROSITE" id="PS51257">
    <property type="entry name" value="PROKAR_LIPOPROTEIN"/>
    <property type="match status" value="1"/>
</dbReference>
<dbReference type="Pfam" id="PF00496">
    <property type="entry name" value="SBP_bac_5"/>
    <property type="match status" value="1"/>
</dbReference>
<feature type="domain" description="Solute-binding protein family 5" evidence="4">
    <location>
        <begin position="89"/>
        <end position="446"/>
    </location>
</feature>
<evidence type="ECO:0000313" key="5">
    <source>
        <dbReference type="EMBL" id="RNB68510.1"/>
    </source>
</evidence>
<gene>
    <name evidence="5" type="ORF">EDM52_20540</name>
</gene>
<dbReference type="CDD" id="cd08512">
    <property type="entry name" value="PBP2_NikA_DppA_OppA_like_7"/>
    <property type="match status" value="1"/>
</dbReference>
<dbReference type="Gene3D" id="3.40.190.10">
    <property type="entry name" value="Periplasmic binding protein-like II"/>
    <property type="match status" value="1"/>
</dbReference>
<dbReference type="AlphaFoldDB" id="A0A3M8BYJ5"/>
<evidence type="ECO:0000256" key="3">
    <source>
        <dbReference type="SAM" id="SignalP"/>
    </source>
</evidence>
<dbReference type="PANTHER" id="PTHR30290">
    <property type="entry name" value="PERIPLASMIC BINDING COMPONENT OF ABC TRANSPORTER"/>
    <property type="match status" value="1"/>
</dbReference>
<keyword evidence="6" id="KW-1185">Reference proteome</keyword>
<dbReference type="InterPro" id="IPR030678">
    <property type="entry name" value="Peptide/Ni-bd"/>
</dbReference>
<evidence type="ECO:0000313" key="6">
    <source>
        <dbReference type="Proteomes" id="UP000282028"/>
    </source>
</evidence>
<dbReference type="InterPro" id="IPR000914">
    <property type="entry name" value="SBP_5_dom"/>
</dbReference>
<dbReference type="GO" id="GO:0030288">
    <property type="term" value="C:outer membrane-bounded periplasmic space"/>
    <property type="evidence" value="ECO:0007669"/>
    <property type="project" value="TreeGrafter"/>
</dbReference>
<dbReference type="Gene3D" id="3.90.76.10">
    <property type="entry name" value="Dipeptide-binding Protein, Domain 1"/>
    <property type="match status" value="1"/>
</dbReference>
<name>A0A3M8BYJ5_9BACL</name>
<feature type="chain" id="PRO_5039295972" evidence="3">
    <location>
        <begin position="22"/>
        <end position="531"/>
    </location>
</feature>
<feature type="region of interest" description="Disordered" evidence="2">
    <location>
        <begin position="24"/>
        <end position="43"/>
    </location>
</feature>
<evidence type="ECO:0000259" key="4">
    <source>
        <dbReference type="Pfam" id="PF00496"/>
    </source>
</evidence>
<dbReference type="Proteomes" id="UP000282028">
    <property type="component" value="Unassembled WGS sequence"/>
</dbReference>
<sequence length="531" mass="59898">MKRWGMALLATLMLLAAACSKQETPSAAPGDAQTAQQAESASKEQKLVVAIPAEPGPLDPAVSMDNSAWKLTYNSYERLIEYDGEKTDLVPGLAKEWKVSPDNKVFTFSLESGHKFADGTEVNAEAVKFTFDRLLKVGKGPSDSFAMIDQVKVIDPLTVEFQLKEPYPLFLPRFTNNYASIINPKVMEHERDGDLAQGWLAENTAGSGPYQLTEYKKSQYYKYTPNPHSSIKPAITTVYFQVSSDVSATRLKLIKGEIDIAEGIPVDQQLALEKEENVQLIKSPSLTVDYVYMNIGKGHEALKDVKFRQALNYAVNYQAIIKNVQQDTAIQLRGPVPEGLWGHDENAKMYTYDLDRAKQLLSESGKSGVELTLLYSDQRAIWEPIALALQNDFSQIGVQVKLNKVAYATMREMLDKGEFDLSLGMWSPDTADPWEFMSPWFDSERWGLSGNRSFYKNEEVDKMLREAASIQDQEKRLQLYLDVTKIVNEDAVYIYLDQRQFLLPMSKKVQGFKYNPMLEGIYNLDEMSVSP</sequence>
<dbReference type="InterPro" id="IPR039424">
    <property type="entry name" value="SBP_5"/>
</dbReference>
<reference evidence="5 6" key="1">
    <citation type="submission" date="2018-10" db="EMBL/GenBank/DDBJ databases">
        <title>Phylogenomics of Brevibacillus.</title>
        <authorList>
            <person name="Dunlap C."/>
        </authorList>
    </citation>
    <scope>NUCLEOTIDE SEQUENCE [LARGE SCALE GENOMIC DNA]</scope>
    <source>
        <strain evidence="5 6">JCM 12215</strain>
    </source>
</reference>
<comment type="caution">
    <text evidence="5">The sequence shown here is derived from an EMBL/GenBank/DDBJ whole genome shotgun (WGS) entry which is preliminary data.</text>
</comment>
<organism evidence="5 6">
    <name type="scientific">Brevibacillus invocatus</name>
    <dbReference type="NCBI Taxonomy" id="173959"/>
    <lineage>
        <taxon>Bacteria</taxon>
        <taxon>Bacillati</taxon>
        <taxon>Bacillota</taxon>
        <taxon>Bacilli</taxon>
        <taxon>Bacillales</taxon>
        <taxon>Paenibacillaceae</taxon>
        <taxon>Brevibacillus</taxon>
    </lineage>
</organism>
<dbReference type="PANTHER" id="PTHR30290:SF38">
    <property type="entry name" value="D,D-DIPEPTIDE-BINDING PERIPLASMIC PROTEIN DDPA-RELATED"/>
    <property type="match status" value="1"/>
</dbReference>
<evidence type="ECO:0000256" key="1">
    <source>
        <dbReference type="ARBA" id="ARBA00022729"/>
    </source>
</evidence>
<dbReference type="OrthoDB" id="9796817at2"/>
<protein>
    <submittedName>
        <fullName evidence="5">ABC transporter substrate-binding protein</fullName>
    </submittedName>
</protein>
<dbReference type="PIRSF" id="PIRSF002741">
    <property type="entry name" value="MppA"/>
    <property type="match status" value="1"/>
</dbReference>